<organism evidence="2 3">
    <name type="scientific">Nicotiana attenuata</name>
    <name type="common">Coyote tobacco</name>
    <dbReference type="NCBI Taxonomy" id="49451"/>
    <lineage>
        <taxon>Eukaryota</taxon>
        <taxon>Viridiplantae</taxon>
        <taxon>Streptophyta</taxon>
        <taxon>Embryophyta</taxon>
        <taxon>Tracheophyta</taxon>
        <taxon>Spermatophyta</taxon>
        <taxon>Magnoliopsida</taxon>
        <taxon>eudicotyledons</taxon>
        <taxon>Gunneridae</taxon>
        <taxon>Pentapetalae</taxon>
        <taxon>asterids</taxon>
        <taxon>lamiids</taxon>
        <taxon>Solanales</taxon>
        <taxon>Solanaceae</taxon>
        <taxon>Nicotianoideae</taxon>
        <taxon>Nicotianeae</taxon>
        <taxon>Nicotiana</taxon>
    </lineage>
</organism>
<feature type="compositionally biased region" description="Basic and acidic residues" evidence="1">
    <location>
        <begin position="63"/>
        <end position="106"/>
    </location>
</feature>
<sequence length="168" mass="18842">MAAADGNDLSEPDHIVKDVIDDITNVDDSKANIHEEISGESDQAQSNEPSEVRNEEDMNTPCDDMRHGKGDKVMADDDHVKEMNEKEEVEELISKLERGGHIHEELPSTDNTTTTTTTTSRTEKEDKNGGRPPLLNFGEKCGKRGRSTLLLFYRLWRTHLVKNLTPPS</sequence>
<evidence type="ECO:0000313" key="3">
    <source>
        <dbReference type="Proteomes" id="UP000187609"/>
    </source>
</evidence>
<reference evidence="2" key="1">
    <citation type="submission" date="2016-11" db="EMBL/GenBank/DDBJ databases">
        <title>The genome of Nicotiana attenuata.</title>
        <authorList>
            <person name="Xu S."/>
            <person name="Brockmoeller T."/>
            <person name="Gaquerel E."/>
            <person name="Navarro A."/>
            <person name="Kuhl H."/>
            <person name="Gase K."/>
            <person name="Ling Z."/>
            <person name="Zhou W."/>
            <person name="Kreitzer C."/>
            <person name="Stanke M."/>
            <person name="Tang H."/>
            <person name="Lyons E."/>
            <person name="Pandey P."/>
            <person name="Pandey S.P."/>
            <person name="Timmermann B."/>
            <person name="Baldwin I.T."/>
        </authorList>
    </citation>
    <scope>NUCLEOTIDE SEQUENCE [LARGE SCALE GENOMIC DNA]</scope>
    <source>
        <strain evidence="2">UT</strain>
    </source>
</reference>
<evidence type="ECO:0000256" key="1">
    <source>
        <dbReference type="SAM" id="MobiDB-lite"/>
    </source>
</evidence>
<evidence type="ECO:0000313" key="2">
    <source>
        <dbReference type="EMBL" id="OIS96679.1"/>
    </source>
</evidence>
<gene>
    <name evidence="2" type="ORF">A4A49_18648</name>
</gene>
<protein>
    <submittedName>
        <fullName evidence="2">Uncharacterized protein</fullName>
    </submittedName>
</protein>
<accession>A0A1J6I803</accession>
<dbReference type="Gramene" id="OIS96679">
    <property type="protein sequence ID" value="OIS96679"/>
    <property type="gene ID" value="A4A49_18648"/>
</dbReference>
<dbReference type="EMBL" id="MJEQ01037193">
    <property type="protein sequence ID" value="OIS96679.1"/>
    <property type="molecule type" value="Genomic_DNA"/>
</dbReference>
<comment type="caution">
    <text evidence="2">The sequence shown here is derived from an EMBL/GenBank/DDBJ whole genome shotgun (WGS) entry which is preliminary data.</text>
</comment>
<proteinExistence type="predicted"/>
<name>A0A1J6I803_NICAT</name>
<keyword evidence="3" id="KW-1185">Reference proteome</keyword>
<dbReference type="AlphaFoldDB" id="A0A1J6I803"/>
<feature type="compositionally biased region" description="Polar residues" evidence="1">
    <location>
        <begin position="40"/>
        <end position="49"/>
    </location>
</feature>
<feature type="region of interest" description="Disordered" evidence="1">
    <location>
        <begin position="22"/>
        <end position="140"/>
    </location>
</feature>
<feature type="compositionally biased region" description="Basic and acidic residues" evidence="1">
    <location>
        <begin position="27"/>
        <end position="37"/>
    </location>
</feature>
<dbReference type="Proteomes" id="UP000187609">
    <property type="component" value="Unassembled WGS sequence"/>
</dbReference>